<name>A0A3S0A897_9HYPH</name>
<dbReference type="Pfam" id="PF04403">
    <property type="entry name" value="PqiA"/>
    <property type="match status" value="1"/>
</dbReference>
<keyword evidence="1" id="KW-1133">Transmembrane helix</keyword>
<evidence type="ECO:0000313" key="3">
    <source>
        <dbReference type="Proteomes" id="UP000278398"/>
    </source>
</evidence>
<keyword evidence="1" id="KW-0812">Transmembrane</keyword>
<evidence type="ECO:0000256" key="1">
    <source>
        <dbReference type="SAM" id="Phobius"/>
    </source>
</evidence>
<organism evidence="2 3">
    <name type="scientific">Aquibium carbonis</name>
    <dbReference type="NCBI Taxonomy" id="2495581"/>
    <lineage>
        <taxon>Bacteria</taxon>
        <taxon>Pseudomonadati</taxon>
        <taxon>Pseudomonadota</taxon>
        <taxon>Alphaproteobacteria</taxon>
        <taxon>Hyphomicrobiales</taxon>
        <taxon>Phyllobacteriaceae</taxon>
        <taxon>Aquibium</taxon>
    </lineage>
</organism>
<keyword evidence="1" id="KW-0472">Membrane</keyword>
<dbReference type="AlphaFoldDB" id="A0A3S0A897"/>
<dbReference type="OrthoDB" id="5372500at2"/>
<proteinExistence type="predicted"/>
<dbReference type="RefSeq" id="WP_126700247.1">
    <property type="nucleotide sequence ID" value="NZ_RWKW01000042.1"/>
</dbReference>
<sequence length="155" mass="16852">MRLVPPILLFLATVAFALGVTLPLIRVERLYFFTEEPSLAGIIAALWRGGDPFLATVIALFSVVFPSIKLLLLHVAAHSGRAAHDRLPAWLRGLSNWSMLDVVLVALVIFTAKTSGLATAFTRPGLWFFALSVVLTVAVSATLRREQPGDDTRAD</sequence>
<reference evidence="2 3" key="1">
    <citation type="submission" date="2018-12" db="EMBL/GenBank/DDBJ databases">
        <title>Mesorhizobium carbonis sp. nov., isolated from coal mine water.</title>
        <authorList>
            <person name="Xin W."/>
            <person name="Xu Z."/>
            <person name="Xiang F."/>
            <person name="Zhang J."/>
            <person name="Xi L."/>
            <person name="Liu J."/>
        </authorList>
    </citation>
    <scope>NUCLEOTIDE SEQUENCE [LARGE SCALE GENOMIC DNA]</scope>
    <source>
        <strain evidence="2 3">B2.3</strain>
    </source>
</reference>
<dbReference type="InterPro" id="IPR007498">
    <property type="entry name" value="PqiA-like"/>
</dbReference>
<dbReference type="Proteomes" id="UP000278398">
    <property type="component" value="Unassembled WGS sequence"/>
</dbReference>
<evidence type="ECO:0000313" key="2">
    <source>
        <dbReference type="EMBL" id="RST86090.1"/>
    </source>
</evidence>
<accession>A0A3S0A897</accession>
<comment type="caution">
    <text evidence="2">The sequence shown here is derived from an EMBL/GenBank/DDBJ whole genome shotgun (WGS) entry which is preliminary data.</text>
</comment>
<feature type="transmembrane region" description="Helical" evidence="1">
    <location>
        <begin position="89"/>
        <end position="112"/>
    </location>
</feature>
<dbReference type="EMBL" id="RWKW01000042">
    <property type="protein sequence ID" value="RST86090.1"/>
    <property type="molecule type" value="Genomic_DNA"/>
</dbReference>
<feature type="transmembrane region" description="Helical" evidence="1">
    <location>
        <begin position="124"/>
        <end position="143"/>
    </location>
</feature>
<feature type="transmembrane region" description="Helical" evidence="1">
    <location>
        <begin position="53"/>
        <end position="77"/>
    </location>
</feature>
<keyword evidence="3" id="KW-1185">Reference proteome</keyword>
<protein>
    <submittedName>
        <fullName evidence="2">Paraquat-inducible protein A</fullName>
    </submittedName>
</protein>
<gene>
    <name evidence="2" type="ORF">EJC49_12385</name>
</gene>